<name>A0ABT5DR69_9BACT</name>
<keyword evidence="1" id="KW-0472">Membrane</keyword>
<proteinExistence type="predicted"/>
<dbReference type="EMBL" id="JAQNDL010000001">
    <property type="protein sequence ID" value="MDC0716046.1"/>
    <property type="molecule type" value="Genomic_DNA"/>
</dbReference>
<dbReference type="RefSeq" id="WP_272084496.1">
    <property type="nucleotide sequence ID" value="NZ_JAQNDL010000001.1"/>
</dbReference>
<gene>
    <name evidence="2" type="ORF">POL25_04020</name>
</gene>
<sequence length="71" mass="7907">MSPVAHQRLFAVLTAALIVLHIDPWNAGPGPLLFGWLPWDLAYHLAWMAAGTLLVLYMTSRAIWPDDPDDP</sequence>
<evidence type="ECO:0008006" key="4">
    <source>
        <dbReference type="Google" id="ProtNLM"/>
    </source>
</evidence>
<keyword evidence="3" id="KW-1185">Reference proteome</keyword>
<dbReference type="Proteomes" id="UP001221686">
    <property type="component" value="Unassembled WGS sequence"/>
</dbReference>
<reference evidence="2 3" key="1">
    <citation type="submission" date="2022-11" db="EMBL/GenBank/DDBJ databases">
        <title>Minimal conservation of predation-associated metabolite biosynthetic gene clusters underscores biosynthetic potential of Myxococcota including descriptions for ten novel species: Archangium lansinium sp. nov., Myxococcus landrumus sp. nov., Nannocystis bai.</title>
        <authorList>
            <person name="Ahearne A."/>
            <person name="Stevens C."/>
            <person name="Dowd S."/>
        </authorList>
    </citation>
    <scope>NUCLEOTIDE SEQUENCE [LARGE SCALE GENOMIC DNA]</scope>
    <source>
        <strain evidence="2 3">BB15-2</strain>
    </source>
</reference>
<feature type="transmembrane region" description="Helical" evidence="1">
    <location>
        <begin position="45"/>
        <end position="64"/>
    </location>
</feature>
<protein>
    <recommendedName>
        <fullName evidence="4">DUF3311 domain-containing protein</fullName>
    </recommendedName>
</protein>
<evidence type="ECO:0000313" key="2">
    <source>
        <dbReference type="EMBL" id="MDC0716046.1"/>
    </source>
</evidence>
<keyword evidence="1" id="KW-1133">Transmembrane helix</keyword>
<organism evidence="2 3">
    <name type="scientific">Nannocystis bainbridge</name>
    <dbReference type="NCBI Taxonomy" id="2995303"/>
    <lineage>
        <taxon>Bacteria</taxon>
        <taxon>Pseudomonadati</taxon>
        <taxon>Myxococcota</taxon>
        <taxon>Polyangia</taxon>
        <taxon>Nannocystales</taxon>
        <taxon>Nannocystaceae</taxon>
        <taxon>Nannocystis</taxon>
    </lineage>
</organism>
<evidence type="ECO:0000256" key="1">
    <source>
        <dbReference type="SAM" id="Phobius"/>
    </source>
</evidence>
<comment type="caution">
    <text evidence="2">The sequence shown here is derived from an EMBL/GenBank/DDBJ whole genome shotgun (WGS) entry which is preliminary data.</text>
</comment>
<accession>A0ABT5DR69</accession>
<keyword evidence="1" id="KW-0812">Transmembrane</keyword>
<evidence type="ECO:0000313" key="3">
    <source>
        <dbReference type="Proteomes" id="UP001221686"/>
    </source>
</evidence>